<dbReference type="AlphaFoldDB" id="J0CUA3"/>
<reference evidence="3" key="1">
    <citation type="journal article" date="2012" name="Science">
        <title>The Paleozoic origin of enzymatic lignin decomposition reconstructed from 31 fungal genomes.</title>
        <authorList>
            <person name="Floudas D."/>
            <person name="Binder M."/>
            <person name="Riley R."/>
            <person name="Barry K."/>
            <person name="Blanchette R.A."/>
            <person name="Henrissat B."/>
            <person name="Martinez A.T."/>
            <person name="Otillar R."/>
            <person name="Spatafora J.W."/>
            <person name="Yadav J.S."/>
            <person name="Aerts A."/>
            <person name="Benoit I."/>
            <person name="Boyd A."/>
            <person name="Carlson A."/>
            <person name="Copeland A."/>
            <person name="Coutinho P.M."/>
            <person name="de Vries R.P."/>
            <person name="Ferreira P."/>
            <person name="Findley K."/>
            <person name="Foster B."/>
            <person name="Gaskell J."/>
            <person name="Glotzer D."/>
            <person name="Gorecki P."/>
            <person name="Heitman J."/>
            <person name="Hesse C."/>
            <person name="Hori C."/>
            <person name="Igarashi K."/>
            <person name="Jurgens J.A."/>
            <person name="Kallen N."/>
            <person name="Kersten P."/>
            <person name="Kohler A."/>
            <person name="Kuees U."/>
            <person name="Kumar T.K.A."/>
            <person name="Kuo A."/>
            <person name="LaButti K."/>
            <person name="Larrondo L.F."/>
            <person name="Lindquist E."/>
            <person name="Ling A."/>
            <person name="Lombard V."/>
            <person name="Lucas S."/>
            <person name="Lundell T."/>
            <person name="Martin R."/>
            <person name="McLaughlin D.J."/>
            <person name="Morgenstern I."/>
            <person name="Morin E."/>
            <person name="Murat C."/>
            <person name="Nagy L.G."/>
            <person name="Nolan M."/>
            <person name="Ohm R.A."/>
            <person name="Patyshakuliyeva A."/>
            <person name="Rokas A."/>
            <person name="Ruiz-Duenas F.J."/>
            <person name="Sabat G."/>
            <person name="Salamov A."/>
            <person name="Samejima M."/>
            <person name="Schmutz J."/>
            <person name="Slot J.C."/>
            <person name="St John F."/>
            <person name="Stenlid J."/>
            <person name="Sun H."/>
            <person name="Sun S."/>
            <person name="Syed K."/>
            <person name="Tsang A."/>
            <person name="Wiebenga A."/>
            <person name="Young D."/>
            <person name="Pisabarro A."/>
            <person name="Eastwood D.C."/>
            <person name="Martin F."/>
            <person name="Cullen D."/>
            <person name="Grigoriev I.V."/>
            <person name="Hibbett D.S."/>
        </authorList>
    </citation>
    <scope>NUCLEOTIDE SEQUENCE [LARGE SCALE GENOMIC DNA]</scope>
    <source>
        <strain evidence="3">TFB10046</strain>
    </source>
</reference>
<keyword evidence="3" id="KW-1185">Reference proteome</keyword>
<dbReference type="Proteomes" id="UP000006514">
    <property type="component" value="Unassembled WGS sequence"/>
</dbReference>
<dbReference type="EMBL" id="JH688048">
    <property type="protein sequence ID" value="EJD33921.1"/>
    <property type="molecule type" value="Genomic_DNA"/>
</dbReference>
<organism evidence="2 3">
    <name type="scientific">Auricularia subglabra (strain TFB-10046 / SS5)</name>
    <name type="common">White-rot fungus</name>
    <name type="synonym">Auricularia delicata (strain TFB10046)</name>
    <dbReference type="NCBI Taxonomy" id="717982"/>
    <lineage>
        <taxon>Eukaryota</taxon>
        <taxon>Fungi</taxon>
        <taxon>Dikarya</taxon>
        <taxon>Basidiomycota</taxon>
        <taxon>Agaricomycotina</taxon>
        <taxon>Agaricomycetes</taxon>
        <taxon>Auriculariales</taxon>
        <taxon>Auriculariaceae</taxon>
        <taxon>Auricularia</taxon>
    </lineage>
</organism>
<protein>
    <submittedName>
        <fullName evidence="2">Uncharacterized protein</fullName>
    </submittedName>
</protein>
<sequence>MDVFLEKHTDPVIACVCPHILCRKLHPQTLASADDHDLYQDALYVIKARHFAFVPPFFSSDPLQCPKFDTVVGYYDRDVDQFRSVLASDAHGGNAVGPSRGPRRPPIDCSLGTHRPRRPEPRPHVPRHGILEINLTVIDEKVTNTTTVVVPGDIFHLALLDREQFQQLAFSTIDPQSLLYYDFARLNWYPLTHQTAIHLAPTTRRVLLRAPSRLKPFPPRFVCDFSDRYDDYCALIASETARAVAFKKAFPEYRYDPTAFEAALELWGETSHDVQVGFKDAGRTDTGLWADLVKDGNRRKLAAAAQRRRSGLKHQIVIEIDDD</sequence>
<evidence type="ECO:0000313" key="2">
    <source>
        <dbReference type="EMBL" id="EJD33921.1"/>
    </source>
</evidence>
<evidence type="ECO:0000313" key="3">
    <source>
        <dbReference type="Proteomes" id="UP000006514"/>
    </source>
</evidence>
<accession>J0CUA3</accession>
<gene>
    <name evidence="2" type="ORF">AURDEDRAFT_177016</name>
</gene>
<feature type="region of interest" description="Disordered" evidence="1">
    <location>
        <begin position="91"/>
        <end position="126"/>
    </location>
</feature>
<proteinExistence type="predicted"/>
<dbReference type="InParanoid" id="J0CUA3"/>
<dbReference type="KEGG" id="adl:AURDEDRAFT_177016"/>
<name>J0CUA3_AURST</name>
<evidence type="ECO:0000256" key="1">
    <source>
        <dbReference type="SAM" id="MobiDB-lite"/>
    </source>
</evidence>